<dbReference type="OrthoDB" id="44756at2759"/>
<dbReference type="RefSeq" id="XP_012188140.1">
    <property type="nucleotide sequence ID" value="XM_012332750.1"/>
</dbReference>
<organism evidence="1 2">
    <name type="scientific">Pseudozyma hubeiensis (strain SY62)</name>
    <name type="common">Yeast</name>
    <dbReference type="NCBI Taxonomy" id="1305764"/>
    <lineage>
        <taxon>Eukaryota</taxon>
        <taxon>Fungi</taxon>
        <taxon>Dikarya</taxon>
        <taxon>Basidiomycota</taxon>
        <taxon>Ustilaginomycotina</taxon>
        <taxon>Ustilaginomycetes</taxon>
        <taxon>Ustilaginales</taxon>
        <taxon>Ustilaginaceae</taxon>
        <taxon>Pseudozyma</taxon>
    </lineage>
</organism>
<name>R9P041_PSEHS</name>
<keyword evidence="2" id="KW-1185">Reference proteome</keyword>
<gene>
    <name evidence="1" type="ORF">PHSY_002125</name>
</gene>
<dbReference type="STRING" id="1305764.R9P041"/>
<dbReference type="AlphaFoldDB" id="R9P041"/>
<dbReference type="EMBL" id="DF238784">
    <property type="protein sequence ID" value="GAC94553.1"/>
    <property type="molecule type" value="Genomic_DNA"/>
</dbReference>
<proteinExistence type="predicted"/>
<accession>R9P041</accession>
<dbReference type="GeneID" id="24107419"/>
<dbReference type="HOGENOM" id="CLU_1489634_0_0_1"/>
<evidence type="ECO:0000313" key="2">
    <source>
        <dbReference type="Proteomes" id="UP000014071"/>
    </source>
</evidence>
<reference evidence="2" key="1">
    <citation type="journal article" date="2013" name="Genome Announc.">
        <title>Draft genome sequence of the basidiomycetous yeast-like fungus Pseudozyma hubeiensis SY62, which produces an abundant amount of the biosurfactant mannosylerythritol lipids.</title>
        <authorList>
            <person name="Konishi M."/>
            <person name="Hatada Y."/>
            <person name="Horiuchi J."/>
        </authorList>
    </citation>
    <scope>NUCLEOTIDE SEQUENCE [LARGE SCALE GENOMIC DNA]</scope>
    <source>
        <strain evidence="2">SY62</strain>
    </source>
</reference>
<dbReference type="Proteomes" id="UP000014071">
    <property type="component" value="Unassembled WGS sequence"/>
</dbReference>
<evidence type="ECO:0000313" key="1">
    <source>
        <dbReference type="EMBL" id="GAC94553.1"/>
    </source>
</evidence>
<protein>
    <submittedName>
        <fullName evidence="1">Uncharacterized protein</fullName>
    </submittedName>
</protein>
<sequence length="181" mass="20215">MVSQIDVALATRTPLRIGADFHLLAALSMLFPTDLSLRKSLGLVGAEAKSMPIDVRLVLLSVHLRKLDDRHTDASTLSFLSLISGSHLDADHPRDPRIFCRHSPRHRSHSRPIEEYHLGQRDAHKVSTNPVYTSYLDSILTNLALLFSVMSFLFRSIDEVDSRSSFAALTHRGQILFASSD</sequence>